<gene>
    <name evidence="4" type="ORF">QE399_003194</name>
</gene>
<dbReference type="PANTHER" id="PTHR16301:SF20">
    <property type="entry name" value="IMPACT FAMILY MEMBER YIGZ"/>
    <property type="match status" value="1"/>
</dbReference>
<dbReference type="Pfam" id="PF01205">
    <property type="entry name" value="Impact_N"/>
    <property type="match status" value="1"/>
</dbReference>
<sequence length="233" mass="24900">MCIKLAEIKRDRVRGDGDASLRAHRGTYTSTDMPHTLAAPFHSELIIKKSRFIGCVQPVADRAAAQAIVDTLWKQHPGAAHVCWALLAGGQSAAVDDGEPGGTAGRPMLDVLRHQDLEGVLATVVRYFGGVKLGAGGLVRAYTDTIAQALLTADKVPLQRMALLACEVPYALEGMLRRRIEAAGAELLQVEHGTLVRLQMRLPQSQAQAFMVEASEAGQGRVAWADGADGMNP</sequence>
<dbReference type="InterPro" id="IPR001498">
    <property type="entry name" value="Impact_N"/>
</dbReference>
<evidence type="ECO:0000259" key="3">
    <source>
        <dbReference type="Pfam" id="PF09186"/>
    </source>
</evidence>
<dbReference type="SUPFAM" id="SSF54211">
    <property type="entry name" value="Ribosomal protein S5 domain 2-like"/>
    <property type="match status" value="1"/>
</dbReference>
<comment type="caution">
    <text evidence="4">The sequence shown here is derived from an EMBL/GenBank/DDBJ whole genome shotgun (WGS) entry which is preliminary data.</text>
</comment>
<dbReference type="SUPFAM" id="SSF54980">
    <property type="entry name" value="EF-G C-terminal domain-like"/>
    <property type="match status" value="1"/>
</dbReference>
<keyword evidence="5" id="KW-1185">Reference proteome</keyword>
<name>A0ABU1IE46_9BURK</name>
<protein>
    <submittedName>
        <fullName evidence="4">YigZ family protein</fullName>
    </submittedName>
</protein>
<evidence type="ECO:0000256" key="1">
    <source>
        <dbReference type="ARBA" id="ARBA00007665"/>
    </source>
</evidence>
<proteinExistence type="inferred from homology"/>
<accession>A0ABU1IE46</accession>
<dbReference type="InterPro" id="IPR023582">
    <property type="entry name" value="Impact"/>
</dbReference>
<dbReference type="PANTHER" id="PTHR16301">
    <property type="entry name" value="IMPACT-RELATED"/>
    <property type="match status" value="1"/>
</dbReference>
<feature type="domain" description="Impact N-terminal" evidence="2">
    <location>
        <begin position="48"/>
        <end position="150"/>
    </location>
</feature>
<organism evidence="4 5">
    <name type="scientific">Paracidovorax wautersii</name>
    <dbReference type="NCBI Taxonomy" id="1177982"/>
    <lineage>
        <taxon>Bacteria</taxon>
        <taxon>Pseudomonadati</taxon>
        <taxon>Pseudomonadota</taxon>
        <taxon>Betaproteobacteria</taxon>
        <taxon>Burkholderiales</taxon>
        <taxon>Comamonadaceae</taxon>
        <taxon>Paracidovorax</taxon>
    </lineage>
</organism>
<comment type="similarity">
    <text evidence="1">Belongs to the IMPACT family.</text>
</comment>
<dbReference type="Gene3D" id="3.30.230.30">
    <property type="entry name" value="Impact, N-terminal domain"/>
    <property type="match status" value="1"/>
</dbReference>
<dbReference type="InterPro" id="IPR015269">
    <property type="entry name" value="UPF0029_Impact_C"/>
</dbReference>
<dbReference type="Pfam" id="PF09186">
    <property type="entry name" value="DUF1949"/>
    <property type="match status" value="1"/>
</dbReference>
<reference evidence="4 5" key="1">
    <citation type="submission" date="2023-08" db="EMBL/GenBank/DDBJ databases">
        <title>Functional and genomic diversity of the sorghum phyllosphere microbiome.</title>
        <authorList>
            <person name="Shade A."/>
        </authorList>
    </citation>
    <scope>NUCLEOTIDE SEQUENCE [LARGE SCALE GENOMIC DNA]</scope>
    <source>
        <strain evidence="4 5">SORGH_AS_0335</strain>
    </source>
</reference>
<evidence type="ECO:0000313" key="4">
    <source>
        <dbReference type="EMBL" id="MDR6215505.1"/>
    </source>
</evidence>
<dbReference type="Proteomes" id="UP001267710">
    <property type="component" value="Unassembled WGS sequence"/>
</dbReference>
<dbReference type="InterPro" id="IPR035647">
    <property type="entry name" value="EFG_III/V"/>
</dbReference>
<feature type="domain" description="UPF0029" evidence="3">
    <location>
        <begin position="166"/>
        <end position="221"/>
    </location>
</feature>
<dbReference type="InterPro" id="IPR036956">
    <property type="entry name" value="Impact_N_sf"/>
</dbReference>
<dbReference type="InterPro" id="IPR020568">
    <property type="entry name" value="Ribosomal_Su5_D2-typ_SF"/>
</dbReference>
<evidence type="ECO:0000259" key="2">
    <source>
        <dbReference type="Pfam" id="PF01205"/>
    </source>
</evidence>
<dbReference type="EMBL" id="JAVIZX010000001">
    <property type="protein sequence ID" value="MDR6215505.1"/>
    <property type="molecule type" value="Genomic_DNA"/>
</dbReference>
<evidence type="ECO:0000313" key="5">
    <source>
        <dbReference type="Proteomes" id="UP001267710"/>
    </source>
</evidence>